<dbReference type="PANTHER" id="PTHR43761:SF1">
    <property type="entry name" value="D-ISOMER SPECIFIC 2-HYDROXYACID DEHYDROGENASE CATALYTIC DOMAIN-CONTAINING PROTEIN-RELATED"/>
    <property type="match status" value="1"/>
</dbReference>
<dbReference type="SUPFAM" id="SSF51735">
    <property type="entry name" value="NAD(P)-binding Rossmann-fold domains"/>
    <property type="match status" value="1"/>
</dbReference>
<dbReference type="GO" id="GO:0006564">
    <property type="term" value="P:L-serine biosynthetic process"/>
    <property type="evidence" value="ECO:0007669"/>
    <property type="project" value="UniProtKB-ARBA"/>
</dbReference>
<organism evidence="7 8">
    <name type="scientific">Tilletiopsis washingtonensis</name>
    <dbReference type="NCBI Taxonomy" id="58919"/>
    <lineage>
        <taxon>Eukaryota</taxon>
        <taxon>Fungi</taxon>
        <taxon>Dikarya</taxon>
        <taxon>Basidiomycota</taxon>
        <taxon>Ustilaginomycotina</taxon>
        <taxon>Exobasidiomycetes</taxon>
        <taxon>Entylomatales</taxon>
        <taxon>Entylomatales incertae sedis</taxon>
        <taxon>Tilletiopsis</taxon>
    </lineage>
</organism>
<dbReference type="CDD" id="cd12176">
    <property type="entry name" value="PGDH_3"/>
    <property type="match status" value="1"/>
</dbReference>
<dbReference type="GO" id="GO:0004617">
    <property type="term" value="F:phosphoglycerate dehydrogenase activity"/>
    <property type="evidence" value="ECO:0007669"/>
    <property type="project" value="UniProtKB-ARBA"/>
</dbReference>
<dbReference type="GO" id="GO:0051287">
    <property type="term" value="F:NAD binding"/>
    <property type="evidence" value="ECO:0007669"/>
    <property type="project" value="InterPro"/>
</dbReference>
<gene>
    <name evidence="7" type="ORF">FA09DRAFT_331916</name>
</gene>
<dbReference type="EMBL" id="KZ819303">
    <property type="protein sequence ID" value="PWN95593.1"/>
    <property type="molecule type" value="Genomic_DNA"/>
</dbReference>
<dbReference type="Proteomes" id="UP000245946">
    <property type="component" value="Unassembled WGS sequence"/>
</dbReference>
<dbReference type="InterPro" id="IPR050418">
    <property type="entry name" value="D-iso_2-hydroxyacid_DH_PdxB"/>
</dbReference>
<sequence length="506" mass="53636">MNGSTANGSAAAHQQAFHRAVAPSSPPVVVAGAGSFAGMMAASQGAAPAVPFSGSAGSPTASYAGAGSQRARSISIPGKPSSMPRLLTPFDQGDIRILLLENVSQGAVDMLRQQGYQVDFHAKAWSEDELCDKIGQYHAIGIRSKTKLTAKVFRRAEKLLLVGCFCIGTNQVDLTAAAKAGVAVFNSPFANSRSVAELVIGEMICLSRQLADRTNEMRAGEWNKVSKGCYEVRGKVLGIVGYGHIGSQLSVLAESMGMSVLYYDVVPLMPLGTARQVEKLEDLLAASDFVSLHVPELPETKNLIAAPQLAAMRKGAYLLNNARGTVVDLPALTDALDAGHLGGAAIDVFPREPAANGKDTFVDALNGFESRLRACKNVILTPHIGGSTEEAQTMIGIEVANAIIRYINFGGSTGAVNFPEVDLRVITQADSDDVVRFCHVHHNVPGSLKAVNEILGNHNVVKQNSDSRGDVAYLLVDVAGVDEEAKREIYERIGQTKANVLTRMLS</sequence>
<feature type="domain" description="D-isomer specific 2-hydroxyacid dehydrogenase catalytic" evidence="5">
    <location>
        <begin position="97"/>
        <end position="417"/>
    </location>
</feature>
<reference evidence="7 8" key="1">
    <citation type="journal article" date="2018" name="Mol. Biol. Evol.">
        <title>Broad Genomic Sampling Reveals a Smut Pathogenic Ancestry of the Fungal Clade Ustilaginomycotina.</title>
        <authorList>
            <person name="Kijpornyongpan T."/>
            <person name="Mondo S.J."/>
            <person name="Barry K."/>
            <person name="Sandor L."/>
            <person name="Lee J."/>
            <person name="Lipzen A."/>
            <person name="Pangilinan J."/>
            <person name="LaButti K."/>
            <person name="Hainaut M."/>
            <person name="Henrissat B."/>
            <person name="Grigoriev I.V."/>
            <person name="Spatafora J.W."/>
            <person name="Aime M.C."/>
        </authorList>
    </citation>
    <scope>NUCLEOTIDE SEQUENCE [LARGE SCALE GENOMIC DNA]</scope>
    <source>
        <strain evidence="7 8">MCA 4186</strain>
    </source>
</reference>
<dbReference type="AlphaFoldDB" id="A0A316Z625"/>
<dbReference type="InterPro" id="IPR029752">
    <property type="entry name" value="D-isomer_DH_CS1"/>
</dbReference>
<dbReference type="SUPFAM" id="SSF52283">
    <property type="entry name" value="Formate/glycerate dehydrogenase catalytic domain-like"/>
    <property type="match status" value="1"/>
</dbReference>
<dbReference type="Gene3D" id="3.40.50.720">
    <property type="entry name" value="NAD(P)-binding Rossmann-like Domain"/>
    <property type="match status" value="2"/>
</dbReference>
<evidence type="ECO:0000259" key="5">
    <source>
        <dbReference type="Pfam" id="PF00389"/>
    </source>
</evidence>
<dbReference type="InterPro" id="IPR045865">
    <property type="entry name" value="ACT-like_dom_sf"/>
</dbReference>
<evidence type="ECO:0000256" key="4">
    <source>
        <dbReference type="ARBA" id="ARBA00029440"/>
    </source>
</evidence>
<evidence type="ECO:0000256" key="3">
    <source>
        <dbReference type="ARBA" id="ARBA00023027"/>
    </source>
</evidence>
<dbReference type="PANTHER" id="PTHR43761">
    <property type="entry name" value="D-ISOMER SPECIFIC 2-HYDROXYACID DEHYDROGENASE FAMILY PROTEIN (AFU_ORTHOLOGUE AFUA_1G13630)"/>
    <property type="match status" value="1"/>
</dbReference>
<keyword evidence="8" id="KW-1185">Reference proteome</keyword>
<evidence type="ECO:0000259" key="6">
    <source>
        <dbReference type="Pfam" id="PF02826"/>
    </source>
</evidence>
<dbReference type="FunFam" id="3.40.50.720:FF:000041">
    <property type="entry name" value="D-3-phosphoglycerate dehydrogenase"/>
    <property type="match status" value="1"/>
</dbReference>
<evidence type="ECO:0000313" key="7">
    <source>
        <dbReference type="EMBL" id="PWN95593.1"/>
    </source>
</evidence>
<dbReference type="SUPFAM" id="SSF55021">
    <property type="entry name" value="ACT-like"/>
    <property type="match status" value="1"/>
</dbReference>
<proteinExistence type="inferred from homology"/>
<dbReference type="RefSeq" id="XP_025595872.1">
    <property type="nucleotide sequence ID" value="XM_025743235.1"/>
</dbReference>
<name>A0A316Z625_9BASI</name>
<dbReference type="OrthoDB" id="1621027at2759"/>
<dbReference type="PROSITE" id="PS00065">
    <property type="entry name" value="D_2_HYDROXYACID_DH_1"/>
    <property type="match status" value="1"/>
</dbReference>
<dbReference type="Pfam" id="PF00389">
    <property type="entry name" value="2-Hacid_dh"/>
    <property type="match status" value="1"/>
</dbReference>
<dbReference type="GeneID" id="37270779"/>
<keyword evidence="2" id="KW-0560">Oxidoreductase</keyword>
<dbReference type="STRING" id="58919.A0A316Z625"/>
<dbReference type="GO" id="GO:0047545">
    <property type="term" value="F:(S)-2-hydroxyglutarate dehydrogenase activity"/>
    <property type="evidence" value="ECO:0007669"/>
    <property type="project" value="UniProtKB-ARBA"/>
</dbReference>
<evidence type="ECO:0000256" key="2">
    <source>
        <dbReference type="ARBA" id="ARBA00023002"/>
    </source>
</evidence>
<comment type="pathway">
    <text evidence="4">Amino-acid biosynthesis.</text>
</comment>
<dbReference type="InterPro" id="IPR006140">
    <property type="entry name" value="D-isomer_DH_NAD-bd"/>
</dbReference>
<comment type="similarity">
    <text evidence="1">Belongs to the D-isomer specific 2-hydroxyacid dehydrogenase family.</text>
</comment>
<protein>
    <submittedName>
        <fullName evidence="7">Putative 3-phosphoglycerate dehydrogenase</fullName>
    </submittedName>
</protein>
<feature type="domain" description="D-isomer specific 2-hydroxyacid dehydrogenase NAD-binding" evidence="6">
    <location>
        <begin position="201"/>
        <end position="385"/>
    </location>
</feature>
<evidence type="ECO:0000313" key="8">
    <source>
        <dbReference type="Proteomes" id="UP000245946"/>
    </source>
</evidence>
<dbReference type="NCBIfam" id="NF008759">
    <property type="entry name" value="PRK11790.1"/>
    <property type="match status" value="1"/>
</dbReference>
<dbReference type="InterPro" id="IPR006139">
    <property type="entry name" value="D-isomer_2_OHA_DH_cat_dom"/>
</dbReference>
<accession>A0A316Z625</accession>
<evidence type="ECO:0000256" key="1">
    <source>
        <dbReference type="ARBA" id="ARBA00005854"/>
    </source>
</evidence>
<dbReference type="Pfam" id="PF02826">
    <property type="entry name" value="2-Hacid_dh_C"/>
    <property type="match status" value="1"/>
</dbReference>
<dbReference type="PROSITE" id="PS00671">
    <property type="entry name" value="D_2_HYDROXYACID_DH_3"/>
    <property type="match status" value="1"/>
</dbReference>
<dbReference type="InterPro" id="IPR036291">
    <property type="entry name" value="NAD(P)-bd_dom_sf"/>
</dbReference>
<dbReference type="InterPro" id="IPR029753">
    <property type="entry name" value="D-isomer_DH_CS"/>
</dbReference>
<dbReference type="Gene3D" id="3.30.70.260">
    <property type="match status" value="1"/>
</dbReference>
<keyword evidence="3" id="KW-0520">NAD</keyword>